<name>A0AAD9EA82_9PEZI</name>
<reference evidence="1" key="1">
    <citation type="submission" date="2023-01" db="EMBL/GenBank/DDBJ databases">
        <title>Colletotrichum chrysophilum M932 genome sequence.</title>
        <authorList>
            <person name="Baroncelli R."/>
        </authorList>
    </citation>
    <scope>NUCLEOTIDE SEQUENCE</scope>
    <source>
        <strain evidence="1">M932</strain>
    </source>
</reference>
<dbReference type="AlphaFoldDB" id="A0AAD9EA82"/>
<dbReference type="Proteomes" id="UP001243330">
    <property type="component" value="Unassembled WGS sequence"/>
</dbReference>
<evidence type="ECO:0000313" key="2">
    <source>
        <dbReference type="Proteomes" id="UP001243330"/>
    </source>
</evidence>
<proteinExistence type="predicted"/>
<evidence type="ECO:0000313" key="1">
    <source>
        <dbReference type="EMBL" id="KAK1837736.1"/>
    </source>
</evidence>
<comment type="caution">
    <text evidence="1">The sequence shown here is derived from an EMBL/GenBank/DDBJ whole genome shotgun (WGS) entry which is preliminary data.</text>
</comment>
<organism evidence="1 2">
    <name type="scientific">Colletotrichum chrysophilum</name>
    <dbReference type="NCBI Taxonomy" id="1836956"/>
    <lineage>
        <taxon>Eukaryota</taxon>
        <taxon>Fungi</taxon>
        <taxon>Dikarya</taxon>
        <taxon>Ascomycota</taxon>
        <taxon>Pezizomycotina</taxon>
        <taxon>Sordariomycetes</taxon>
        <taxon>Hypocreomycetidae</taxon>
        <taxon>Glomerellales</taxon>
        <taxon>Glomerellaceae</taxon>
        <taxon>Colletotrichum</taxon>
        <taxon>Colletotrichum gloeosporioides species complex</taxon>
    </lineage>
</organism>
<dbReference type="EMBL" id="JAQOWY010001037">
    <property type="protein sequence ID" value="KAK1837736.1"/>
    <property type="molecule type" value="Genomic_DNA"/>
</dbReference>
<accession>A0AAD9EA82</accession>
<keyword evidence="2" id="KW-1185">Reference proteome</keyword>
<protein>
    <submittedName>
        <fullName evidence="1">Uncharacterized protein</fullName>
    </submittedName>
</protein>
<gene>
    <name evidence="1" type="ORF">CCHR01_19641</name>
</gene>
<sequence length="191" mass="21522">MDINNRYNTDEGSPCVETIEEADIEDYLDRMAVASHSQEITIMLQSQLIWVLEQRIMYYESLTASDTDRQLIKDANNTGLGFLSRQLDDALAKDDKSLNGFNPPRTLRFVVGLLLVAENVVVMLDPAAGQQISLASVSSQAGRLCFLNMLPLSLLVMPENSIMPRLVRQCREQWLWLHAFLGYLVAAHYAT</sequence>